<protein>
    <submittedName>
        <fullName evidence="1">Uncharacterized protein</fullName>
    </submittedName>
</protein>
<reference evidence="1 2" key="1">
    <citation type="submission" date="2016-12" db="EMBL/GenBank/DDBJ databases">
        <title>Trade-off between light-utilization and light-protection in marine flavobacteria.</title>
        <authorList>
            <person name="Kumagai Y."/>
            <person name="Yoshizawa S."/>
            <person name="Kogure K."/>
            <person name="Iwasaki W."/>
        </authorList>
    </citation>
    <scope>NUCLEOTIDE SEQUENCE [LARGE SCALE GENOMIC DNA]</scope>
    <source>
        <strain evidence="1 2">KCTC 22729</strain>
    </source>
</reference>
<accession>A0A2S7WAK0</accession>
<dbReference type="Proteomes" id="UP000237608">
    <property type="component" value="Unassembled WGS sequence"/>
</dbReference>
<dbReference type="AlphaFoldDB" id="A0A2S7WAK0"/>
<keyword evidence="2" id="KW-1185">Reference proteome</keyword>
<dbReference type="EMBL" id="MSCL01000001">
    <property type="protein sequence ID" value="PQJ74659.1"/>
    <property type="molecule type" value="Genomic_DNA"/>
</dbReference>
<sequence length="280" mass="33152">MYVDNFMNILGSYTNETKLFEFCKENKINSIILYDLNKVNKVYKLSDKKQNGILAKFISKAKTEYGINQIAASGETSKFFIDAIVPYNNSRKSSNEKFDIFNIEYEYWNLESNKEDGYYCQTYLKQNKIPCTREGTFSYFMKSLKEMKSLANKSKHKVKVGVYVANYNEKEINEIEKYADRISVYDYTTYPDNLFHYIKERSDLLVNYKSKADIYILFSSEMNFIGKYLSNHSLDDIEKLFKKELLSEEPGLENKINLKGFTYYNYGYLENSFKHHFNKK</sequence>
<comment type="caution">
    <text evidence="1">The sequence shown here is derived from an EMBL/GenBank/DDBJ whole genome shotgun (WGS) entry which is preliminary data.</text>
</comment>
<organism evidence="1 2">
    <name type="scientific">Polaribacter gangjinensis</name>
    <dbReference type="NCBI Taxonomy" id="574710"/>
    <lineage>
        <taxon>Bacteria</taxon>
        <taxon>Pseudomonadati</taxon>
        <taxon>Bacteroidota</taxon>
        <taxon>Flavobacteriia</taxon>
        <taxon>Flavobacteriales</taxon>
        <taxon>Flavobacteriaceae</taxon>
    </lineage>
</organism>
<evidence type="ECO:0000313" key="1">
    <source>
        <dbReference type="EMBL" id="PQJ74659.1"/>
    </source>
</evidence>
<gene>
    <name evidence="1" type="ORF">BTO13_05040</name>
</gene>
<proteinExistence type="predicted"/>
<evidence type="ECO:0000313" key="2">
    <source>
        <dbReference type="Proteomes" id="UP000237608"/>
    </source>
</evidence>
<name>A0A2S7WAK0_9FLAO</name>